<reference evidence="1" key="2">
    <citation type="submission" date="2020-11" db="EMBL/GenBank/DDBJ databases">
        <title>Description of novel Gluconobacter species.</title>
        <authorList>
            <person name="Cleenwerck I."/>
            <person name="Cnockaert M."/>
            <person name="Borremans W."/>
            <person name="Wieme A.D."/>
            <person name="De Vuyst L."/>
            <person name="Vandamme P."/>
        </authorList>
    </citation>
    <scope>NUCLEOTIDE SEQUENCE</scope>
    <source>
        <strain evidence="1">R-71646</strain>
    </source>
</reference>
<name>A0ABR9YP92_9PROT</name>
<dbReference type="EMBL" id="JABCQF010000011">
    <property type="protein sequence ID" value="MBF0883632.1"/>
    <property type="molecule type" value="Genomic_DNA"/>
</dbReference>
<gene>
    <name evidence="1" type="ORF">HKD31_12900</name>
</gene>
<protein>
    <submittedName>
        <fullName evidence="1">DUF4238 domain-containing protein</fullName>
    </submittedName>
</protein>
<evidence type="ECO:0000313" key="2">
    <source>
        <dbReference type="Proteomes" id="UP000644588"/>
    </source>
</evidence>
<organism evidence="1 2">
    <name type="scientific">Gluconobacter potus</name>
    <dbReference type="NCBI Taxonomy" id="2724927"/>
    <lineage>
        <taxon>Bacteria</taxon>
        <taxon>Pseudomonadati</taxon>
        <taxon>Pseudomonadota</taxon>
        <taxon>Alphaproteobacteria</taxon>
        <taxon>Acetobacterales</taxon>
        <taxon>Acetobacteraceae</taxon>
        <taxon>Gluconobacter</taxon>
    </lineage>
</organism>
<dbReference type="RefSeq" id="WP_194265433.1">
    <property type="nucleotide sequence ID" value="NZ_JABCQF010000011.1"/>
</dbReference>
<evidence type="ECO:0000313" key="1">
    <source>
        <dbReference type="EMBL" id="MBF0883632.1"/>
    </source>
</evidence>
<dbReference type="Pfam" id="PF14022">
    <property type="entry name" value="DUF4238"/>
    <property type="match status" value="1"/>
</dbReference>
<dbReference type="Proteomes" id="UP000644588">
    <property type="component" value="Unassembled WGS sequence"/>
</dbReference>
<comment type="caution">
    <text evidence="1">The sequence shown here is derived from an EMBL/GenBank/DDBJ whole genome shotgun (WGS) entry which is preliminary data.</text>
</comment>
<dbReference type="InterPro" id="IPR025332">
    <property type="entry name" value="DUF4238"/>
</dbReference>
<accession>A0ABR9YP92</accession>
<keyword evidence="2" id="KW-1185">Reference proteome</keyword>
<reference evidence="1" key="1">
    <citation type="submission" date="2020-04" db="EMBL/GenBank/DDBJ databases">
        <authorList>
            <person name="Sombolestani A."/>
        </authorList>
    </citation>
    <scope>NUCLEOTIDE SEQUENCE</scope>
    <source>
        <strain evidence="1">R-71646</strain>
    </source>
</reference>
<proteinExistence type="predicted"/>
<sequence length="287" mass="33732">MNSPNPPVRHHYIPEFYLKNWCQRQEDNRLVEYKRPGPGQPVHSAFKYPKQVGFEKDLYTIPEFDPDLRTWIEDQFMGQVDSYAAQIQQVMIQGKSTLSHEDQVHWARFMISLIHRNPEKVDFLRNSWKKIYSEGQNAFRPPLPEGLRDISEDIYTKMEAGEFVRLFTRIIDNEKVGTTLLNMSWHVLDIHKGDLLTSDRPIFRSKSLTEKHAFMALSLNPKRLLLLVNRRNTFDKIISHWDKIASDYNNAIVRQSCNYVYGSHINHKRFIENRLGYGSPQFIGGSH</sequence>